<dbReference type="EMBL" id="JAMZIH010008585">
    <property type="protein sequence ID" value="KAJ1671794.1"/>
    <property type="molecule type" value="Genomic_DNA"/>
</dbReference>
<proteinExistence type="predicted"/>
<evidence type="ECO:0000313" key="1">
    <source>
        <dbReference type="EMBL" id="KAJ1671794.1"/>
    </source>
</evidence>
<keyword evidence="2" id="KW-1185">Reference proteome</keyword>
<organism evidence="1 2">
    <name type="scientific">Spiromyces aspiralis</name>
    <dbReference type="NCBI Taxonomy" id="68401"/>
    <lineage>
        <taxon>Eukaryota</taxon>
        <taxon>Fungi</taxon>
        <taxon>Fungi incertae sedis</taxon>
        <taxon>Zoopagomycota</taxon>
        <taxon>Kickxellomycotina</taxon>
        <taxon>Kickxellomycetes</taxon>
        <taxon>Kickxellales</taxon>
        <taxon>Kickxellaceae</taxon>
        <taxon>Spiromyces</taxon>
    </lineage>
</organism>
<dbReference type="Proteomes" id="UP001145114">
    <property type="component" value="Unassembled WGS sequence"/>
</dbReference>
<comment type="caution">
    <text evidence="1">The sequence shown here is derived from an EMBL/GenBank/DDBJ whole genome shotgun (WGS) entry which is preliminary data.</text>
</comment>
<protein>
    <submittedName>
        <fullName evidence="1">Uncharacterized protein</fullName>
    </submittedName>
</protein>
<evidence type="ECO:0000313" key="2">
    <source>
        <dbReference type="Proteomes" id="UP001145114"/>
    </source>
</evidence>
<gene>
    <name evidence="1" type="ORF">EV182_007444</name>
</gene>
<sequence length="283" mass="32227">MFPFLAIPEILEFSASADQSVHDFIESIDSYISYLRTTMINTKTSDQALPVFNLDRLAIQQAIARTSGAPKRHLQVWSRSPGITWCEIKGKLAEQFPYTLGAREVFDRLNSITREKEESFTLFLERFKQVAARSRQSIPSDLLLEIFLGRLPHTISELYLCTHEKRSIDSLRDFLTRRDKDAEYMRNTQGKVATHTAPSLTTSESADTVTGKQERLESSEIHALIDEMQKLRIAVMQGLSHNHKPRQPYCAKCKVYGHKTYLCTANPDNEAYNTHEQGKGAAQ</sequence>
<name>A0ACC1HED2_9FUNG</name>
<accession>A0ACC1HED2</accession>
<reference evidence="1" key="1">
    <citation type="submission" date="2022-06" db="EMBL/GenBank/DDBJ databases">
        <title>Phylogenomic reconstructions and comparative analyses of Kickxellomycotina fungi.</title>
        <authorList>
            <person name="Reynolds N.K."/>
            <person name="Stajich J.E."/>
            <person name="Barry K."/>
            <person name="Grigoriev I.V."/>
            <person name="Crous P."/>
            <person name="Smith M.E."/>
        </authorList>
    </citation>
    <scope>NUCLEOTIDE SEQUENCE</scope>
    <source>
        <strain evidence="1">RSA 2271</strain>
    </source>
</reference>